<dbReference type="AlphaFoldDB" id="A0A290WWN5"/>
<reference evidence="1 2" key="1">
    <citation type="submission" date="2017-09" db="EMBL/GenBank/DDBJ databases">
        <title>Complete genome sequence of Janthinobacterium svalbardensis PAMC 27463.</title>
        <authorList>
            <person name="Cho Y.-J."/>
            <person name="Cho A."/>
            <person name="Kim O.-S."/>
            <person name="Lee J.-I."/>
        </authorList>
    </citation>
    <scope>NUCLEOTIDE SEQUENCE [LARGE SCALE GENOMIC DNA]</scope>
    <source>
        <strain evidence="1 2">PAMC 27463</strain>
    </source>
</reference>
<protein>
    <submittedName>
        <fullName evidence="1">Uncharacterized protein</fullName>
    </submittedName>
</protein>
<evidence type="ECO:0000313" key="1">
    <source>
        <dbReference type="EMBL" id="ATD61302.1"/>
    </source>
</evidence>
<accession>A0A290WWN5</accession>
<dbReference type="Proteomes" id="UP000218437">
    <property type="component" value="Chromosome"/>
</dbReference>
<gene>
    <name evidence="1" type="ORF">CNX70_14915</name>
</gene>
<dbReference type="EMBL" id="CP023422">
    <property type="protein sequence ID" value="ATD61302.1"/>
    <property type="molecule type" value="Genomic_DNA"/>
</dbReference>
<evidence type="ECO:0000313" key="2">
    <source>
        <dbReference type="Proteomes" id="UP000218437"/>
    </source>
</evidence>
<proteinExistence type="predicted"/>
<name>A0A290WWN5_9BURK</name>
<dbReference type="KEGG" id="jsv:CNX70_14915"/>
<organism evidence="1 2">
    <name type="scientific">Janthinobacterium svalbardensis</name>
    <dbReference type="NCBI Taxonomy" id="368607"/>
    <lineage>
        <taxon>Bacteria</taxon>
        <taxon>Pseudomonadati</taxon>
        <taxon>Pseudomonadota</taxon>
        <taxon>Betaproteobacteria</taxon>
        <taxon>Burkholderiales</taxon>
        <taxon>Oxalobacteraceae</taxon>
        <taxon>Janthinobacterium</taxon>
    </lineage>
</organism>
<keyword evidence="2" id="KW-1185">Reference proteome</keyword>
<sequence>MGDAMSKQYSVQQQNAQTLAAIRQTAAWWRARPLPDALRQCAASHGVALGAALMLDLRLAWPGMPAVCGKLLSADGHFIHFEMELDEDLHPLPGSVQWQDISAAYLRAAHRHGTGVGYGVLCKKVLQELNHGAS</sequence>